<evidence type="ECO:0000313" key="1">
    <source>
        <dbReference type="EMBL" id="PMD01475.1"/>
    </source>
</evidence>
<evidence type="ECO:0000313" key="2">
    <source>
        <dbReference type="Proteomes" id="UP000235598"/>
    </source>
</evidence>
<proteinExistence type="predicted"/>
<reference evidence="1 2" key="1">
    <citation type="submission" date="2017-09" db="EMBL/GenBank/DDBJ databases">
        <title>Bacterial strain isolated from the female urinary microbiota.</title>
        <authorList>
            <person name="Thomas-White K."/>
            <person name="Kumar N."/>
            <person name="Forster S."/>
            <person name="Putonti C."/>
            <person name="Lawley T."/>
            <person name="Wolfe A.J."/>
        </authorList>
    </citation>
    <scope>NUCLEOTIDE SEQUENCE [LARGE SCALE GENOMIC DNA]</scope>
    <source>
        <strain evidence="1 2">UMB1301</strain>
    </source>
</reference>
<organism evidence="1 2">
    <name type="scientific">Brevibacterium paucivorans</name>
    <dbReference type="NCBI Taxonomy" id="170994"/>
    <lineage>
        <taxon>Bacteria</taxon>
        <taxon>Bacillati</taxon>
        <taxon>Actinomycetota</taxon>
        <taxon>Actinomycetes</taxon>
        <taxon>Micrococcales</taxon>
        <taxon>Brevibacteriaceae</taxon>
        <taxon>Brevibacterium</taxon>
    </lineage>
</organism>
<dbReference type="AlphaFoldDB" id="A0A2N6VIK6"/>
<comment type="caution">
    <text evidence="1">The sequence shown here is derived from an EMBL/GenBank/DDBJ whole genome shotgun (WGS) entry which is preliminary data.</text>
</comment>
<dbReference type="Proteomes" id="UP000235598">
    <property type="component" value="Unassembled WGS sequence"/>
</dbReference>
<protein>
    <submittedName>
        <fullName evidence="1">IS256 family transposase</fullName>
    </submittedName>
</protein>
<dbReference type="EMBL" id="PNHK01000529">
    <property type="protein sequence ID" value="PMD01475.1"/>
    <property type="molecule type" value="Genomic_DNA"/>
</dbReference>
<feature type="non-terminal residue" evidence="1">
    <location>
        <position position="1"/>
    </location>
</feature>
<gene>
    <name evidence="1" type="ORF">CJ199_14885</name>
</gene>
<sequence length="110" mass="12273">PDNLAATTNSLEGGINAPIKELARRHRGLSLPHQRTVMDWWLYLHTEVPDDPVKIARDQRWGQDALSTATDLITHNTTATTNDIGAPAEYDTAIDTSYQHNLGIQKGWIK</sequence>
<name>A0A2N6VIK6_9MICO</name>
<accession>A0A2N6VIK6</accession>